<dbReference type="Proteomes" id="UP000681720">
    <property type="component" value="Unassembled WGS sequence"/>
</dbReference>
<comment type="caution">
    <text evidence="1">The sequence shown here is derived from an EMBL/GenBank/DDBJ whole genome shotgun (WGS) entry which is preliminary data.</text>
</comment>
<proteinExistence type="predicted"/>
<organism evidence="1 2">
    <name type="scientific">Rotaria magnacalcarata</name>
    <dbReference type="NCBI Taxonomy" id="392030"/>
    <lineage>
        <taxon>Eukaryota</taxon>
        <taxon>Metazoa</taxon>
        <taxon>Spiralia</taxon>
        <taxon>Gnathifera</taxon>
        <taxon>Rotifera</taxon>
        <taxon>Eurotatoria</taxon>
        <taxon>Bdelloidea</taxon>
        <taxon>Philodinida</taxon>
        <taxon>Philodinidae</taxon>
        <taxon>Rotaria</taxon>
    </lineage>
</organism>
<sequence length="111" mass="12968">MTEKTGNFKSFNVFVDMLEDAINQSNSSVSIDLFTTDDLEFICEKQEDQKKTSTTKLSNKRYLILIYNVEYDRIYYPLSLRYCGRSDTLVLIEQIRQLTAENELLKSRAGF</sequence>
<protein>
    <submittedName>
        <fullName evidence="1">Uncharacterized protein</fullName>
    </submittedName>
</protein>
<dbReference type="AlphaFoldDB" id="A0A8S2V845"/>
<evidence type="ECO:0000313" key="1">
    <source>
        <dbReference type="EMBL" id="CAF4376727.1"/>
    </source>
</evidence>
<dbReference type="EMBL" id="CAJOBJ010051624">
    <property type="protein sequence ID" value="CAF4376727.1"/>
    <property type="molecule type" value="Genomic_DNA"/>
</dbReference>
<accession>A0A8S2V845</accession>
<evidence type="ECO:0000313" key="2">
    <source>
        <dbReference type="Proteomes" id="UP000681720"/>
    </source>
</evidence>
<gene>
    <name evidence="1" type="ORF">GIL414_LOCUS29094</name>
</gene>
<name>A0A8S2V845_9BILA</name>
<reference evidence="1" key="1">
    <citation type="submission" date="2021-02" db="EMBL/GenBank/DDBJ databases">
        <authorList>
            <person name="Nowell W R."/>
        </authorList>
    </citation>
    <scope>NUCLEOTIDE SEQUENCE</scope>
</reference>